<feature type="domain" description="BTB" evidence="2">
    <location>
        <begin position="89"/>
        <end position="159"/>
    </location>
</feature>
<dbReference type="InterPro" id="IPR011333">
    <property type="entry name" value="SKP1/BTB/POZ_sf"/>
</dbReference>
<dbReference type="SUPFAM" id="SSF54695">
    <property type="entry name" value="POZ domain"/>
    <property type="match status" value="1"/>
</dbReference>
<dbReference type="PANTHER" id="PTHR47843:SF7">
    <property type="entry name" value="BTB DOMAIN-CONTAINING PROTEIN"/>
    <property type="match status" value="1"/>
</dbReference>
<evidence type="ECO:0000313" key="4">
    <source>
        <dbReference type="Proteomes" id="UP000078576"/>
    </source>
</evidence>
<feature type="compositionally biased region" description="Polar residues" evidence="1">
    <location>
        <begin position="173"/>
        <end position="194"/>
    </location>
</feature>
<dbReference type="CDD" id="cd18186">
    <property type="entry name" value="BTB_POZ_ZBTB_KLHL-like"/>
    <property type="match status" value="1"/>
</dbReference>
<sequence>MFKRAFKSSKSNSSSQQASSATMDSQYKVDKQARLKKGTNAGSTRDPTKLSRLQRSLTEREASHTSSSRMKVDNHEAAPKPNLAPSPIITVTIGRDGRLFAAHEDVLCQSPFFEQILHKGYAEAPYVSQSRKIALPDEEPEVFSAVLEYLYKGDYTPRLLHNKHRNSWELEGSASSSRRGATPNASPNIGNGENTYLGGGRAAGSSSSSSPYQPAIEPTVYLSSTGSHILRDTVVYCAAGRYGLEELKRLALRKQGLQSGIDVGTILRSAQYCYAHTPDSDSRLRAHYLALIIRCRKTFKKSGTMQAEMEKGGEGSKLFFDLFVALCNHLDDVIEAGTRGTPRTV</sequence>
<dbReference type="PROSITE" id="PS50097">
    <property type="entry name" value="BTB"/>
    <property type="match status" value="1"/>
</dbReference>
<gene>
    <name evidence="3" type="ORF">VP1G_01908</name>
</gene>
<dbReference type="OrthoDB" id="45365at2759"/>
<dbReference type="EMBL" id="KN714674">
    <property type="protein sequence ID" value="KUI54499.1"/>
    <property type="molecule type" value="Genomic_DNA"/>
</dbReference>
<dbReference type="Gene3D" id="3.30.710.10">
    <property type="entry name" value="Potassium Channel Kv1.1, Chain A"/>
    <property type="match status" value="1"/>
</dbReference>
<dbReference type="Pfam" id="PF00651">
    <property type="entry name" value="BTB"/>
    <property type="match status" value="1"/>
</dbReference>
<evidence type="ECO:0000259" key="2">
    <source>
        <dbReference type="PROSITE" id="PS50097"/>
    </source>
</evidence>
<feature type="compositionally biased region" description="Polar residues" evidence="1">
    <location>
        <begin position="40"/>
        <end position="56"/>
    </location>
</feature>
<name>A0A194US84_CYTMA</name>
<evidence type="ECO:0000256" key="1">
    <source>
        <dbReference type="SAM" id="MobiDB-lite"/>
    </source>
</evidence>
<protein>
    <recommendedName>
        <fullName evidence="2">BTB domain-containing protein</fullName>
    </recommendedName>
</protein>
<reference evidence="4" key="1">
    <citation type="submission" date="2014-12" db="EMBL/GenBank/DDBJ databases">
        <title>Genome Sequence of Valsa Canker Pathogens Uncovers a Specific Adaption of Colonization on Woody Bark.</title>
        <authorList>
            <person name="Yin Z."/>
            <person name="Liu H."/>
            <person name="Gao X."/>
            <person name="Li Z."/>
            <person name="Song N."/>
            <person name="Ke X."/>
            <person name="Dai Q."/>
            <person name="Wu Y."/>
            <person name="Sun Y."/>
            <person name="Xu J.-R."/>
            <person name="Kang Z.K."/>
            <person name="Wang L."/>
            <person name="Huang L."/>
        </authorList>
    </citation>
    <scope>NUCLEOTIDE SEQUENCE [LARGE SCALE GENOMIC DNA]</scope>
    <source>
        <strain evidence="4">SXYL134</strain>
    </source>
</reference>
<proteinExistence type="predicted"/>
<dbReference type="PANTHER" id="PTHR47843">
    <property type="entry name" value="BTB DOMAIN-CONTAINING PROTEIN-RELATED"/>
    <property type="match status" value="1"/>
</dbReference>
<dbReference type="Proteomes" id="UP000078576">
    <property type="component" value="Unassembled WGS sequence"/>
</dbReference>
<evidence type="ECO:0000313" key="3">
    <source>
        <dbReference type="EMBL" id="KUI54499.1"/>
    </source>
</evidence>
<accession>A0A194US84</accession>
<feature type="region of interest" description="Disordered" evidence="1">
    <location>
        <begin position="170"/>
        <end position="212"/>
    </location>
</feature>
<keyword evidence="4" id="KW-1185">Reference proteome</keyword>
<dbReference type="InterPro" id="IPR000210">
    <property type="entry name" value="BTB/POZ_dom"/>
</dbReference>
<feature type="compositionally biased region" description="Low complexity" evidence="1">
    <location>
        <begin position="8"/>
        <end position="21"/>
    </location>
</feature>
<feature type="region of interest" description="Disordered" evidence="1">
    <location>
        <begin position="1"/>
        <end position="86"/>
    </location>
</feature>
<dbReference type="STRING" id="694573.A0A194US84"/>
<dbReference type="AlphaFoldDB" id="A0A194US84"/>
<organism evidence="3 4">
    <name type="scientific">Cytospora mali</name>
    <name type="common">Apple Valsa canker fungus</name>
    <name type="synonym">Valsa mali</name>
    <dbReference type="NCBI Taxonomy" id="578113"/>
    <lineage>
        <taxon>Eukaryota</taxon>
        <taxon>Fungi</taxon>
        <taxon>Dikarya</taxon>
        <taxon>Ascomycota</taxon>
        <taxon>Pezizomycotina</taxon>
        <taxon>Sordariomycetes</taxon>
        <taxon>Sordariomycetidae</taxon>
        <taxon>Diaporthales</taxon>
        <taxon>Cytosporaceae</taxon>
        <taxon>Cytospora</taxon>
    </lineage>
</organism>